<comment type="caution">
    <text evidence="1">The sequence shown here is derived from an EMBL/GenBank/DDBJ whole genome shotgun (WGS) entry which is preliminary data.</text>
</comment>
<reference evidence="1 2" key="1">
    <citation type="submission" date="2020-08" db="EMBL/GenBank/DDBJ databases">
        <title>Genomic Encyclopedia of Type Strains, Phase IV (KMG-IV): sequencing the most valuable type-strain genomes for metagenomic binning, comparative biology and taxonomic classification.</title>
        <authorList>
            <person name="Goeker M."/>
        </authorList>
    </citation>
    <scope>NUCLEOTIDE SEQUENCE [LARGE SCALE GENOMIC DNA]</scope>
    <source>
        <strain evidence="1 2">DSM 27057</strain>
    </source>
</reference>
<dbReference type="EMBL" id="JACIDX010000001">
    <property type="protein sequence ID" value="MBB3953397.1"/>
    <property type="molecule type" value="Genomic_DNA"/>
</dbReference>
<name>A0A7W6G5Y1_9SPHN</name>
<dbReference type="RefSeq" id="WP_183621983.1">
    <property type="nucleotide sequence ID" value="NZ_JACIDX010000001.1"/>
</dbReference>
<evidence type="ECO:0000313" key="1">
    <source>
        <dbReference type="EMBL" id="MBB3953397.1"/>
    </source>
</evidence>
<evidence type="ECO:0008006" key="3">
    <source>
        <dbReference type="Google" id="ProtNLM"/>
    </source>
</evidence>
<protein>
    <recommendedName>
        <fullName evidence="3">Holin</fullName>
    </recommendedName>
</protein>
<sequence>MTDLSTLPPHLAPHLTSRLPVEAGRWWDAVLTITVMALARFSEALPHLIQLGGLVVVCLTAVQKLIELGWIRNPRRAKQESSDDAG</sequence>
<keyword evidence="2" id="KW-1185">Reference proteome</keyword>
<dbReference type="Proteomes" id="UP000548867">
    <property type="component" value="Unassembled WGS sequence"/>
</dbReference>
<gene>
    <name evidence="1" type="ORF">GGR38_000309</name>
</gene>
<proteinExistence type="predicted"/>
<accession>A0A7W6G5Y1</accession>
<organism evidence="1 2">
    <name type="scientific">Novosphingobium sediminicola</name>
    <dbReference type="NCBI Taxonomy" id="563162"/>
    <lineage>
        <taxon>Bacteria</taxon>
        <taxon>Pseudomonadati</taxon>
        <taxon>Pseudomonadota</taxon>
        <taxon>Alphaproteobacteria</taxon>
        <taxon>Sphingomonadales</taxon>
        <taxon>Sphingomonadaceae</taxon>
        <taxon>Novosphingobium</taxon>
    </lineage>
</organism>
<dbReference type="AlphaFoldDB" id="A0A7W6G5Y1"/>
<evidence type="ECO:0000313" key="2">
    <source>
        <dbReference type="Proteomes" id="UP000548867"/>
    </source>
</evidence>